<evidence type="ECO:0000313" key="2">
    <source>
        <dbReference type="Proteomes" id="UP001642464"/>
    </source>
</evidence>
<evidence type="ECO:0000313" key="1">
    <source>
        <dbReference type="EMBL" id="CAK9067916.1"/>
    </source>
</evidence>
<dbReference type="InterPro" id="IPR029063">
    <property type="entry name" value="SAM-dependent_MTases_sf"/>
</dbReference>
<dbReference type="Pfam" id="PF13578">
    <property type="entry name" value="Methyltransf_24"/>
    <property type="match status" value="1"/>
</dbReference>
<keyword evidence="2" id="KW-1185">Reference proteome</keyword>
<dbReference type="Gene3D" id="3.40.50.150">
    <property type="entry name" value="Vaccinia Virus protein VP39"/>
    <property type="match status" value="1"/>
</dbReference>
<dbReference type="EMBL" id="CAXAMM010031335">
    <property type="protein sequence ID" value="CAK9067916.1"/>
    <property type="molecule type" value="Genomic_DNA"/>
</dbReference>
<dbReference type="SUPFAM" id="SSF53335">
    <property type="entry name" value="S-adenosyl-L-methionine-dependent methyltransferases"/>
    <property type="match status" value="1"/>
</dbReference>
<accession>A0ABP0NVU7</accession>
<dbReference type="Proteomes" id="UP001642464">
    <property type="component" value="Unassembled WGS sequence"/>
</dbReference>
<sequence length="388" mass="43092">MAWRFLLAQVCSGEAAFKDQLSELARVGLNFGQTYQLVENCGDENPLLDLLQEPERLPAGQLRQLLLGDRRPSVSFLSETLKELIHRNMEIFTLVTGFSHRCFVEEHCESYSSLGHELAALEGQYLASTATLLLRGLNLEILASWPHGLQLGGALARHGFDTQHLDFAKAVHSGLEASTFEAPVAAASALHDLALRRATALCRLQAELLAVATLDMLGAQLQRRFAPEPGASWPRFEFHPACCRRYHVLSELLSQSEASLADSSARLLEIGVNNAITSEYLLRKFDRLEFDGVDPFYDAESIFAEASQRIGNYGPRARLWRMSSQEAAARFPPETFDVVFIDGDHSYSAVREDLRLWRPKIRPGGLLAGHDLFNLAFEGVLEVQGRAG</sequence>
<reference evidence="1 2" key="1">
    <citation type="submission" date="2024-02" db="EMBL/GenBank/DDBJ databases">
        <authorList>
            <person name="Chen Y."/>
            <person name="Shah S."/>
            <person name="Dougan E. K."/>
            <person name="Thang M."/>
            <person name="Chan C."/>
        </authorList>
    </citation>
    <scope>NUCLEOTIDE SEQUENCE [LARGE SCALE GENOMIC DNA]</scope>
</reference>
<name>A0ABP0NVU7_9DINO</name>
<organism evidence="1 2">
    <name type="scientific">Durusdinium trenchii</name>
    <dbReference type="NCBI Taxonomy" id="1381693"/>
    <lineage>
        <taxon>Eukaryota</taxon>
        <taxon>Sar</taxon>
        <taxon>Alveolata</taxon>
        <taxon>Dinophyceae</taxon>
        <taxon>Suessiales</taxon>
        <taxon>Symbiodiniaceae</taxon>
        <taxon>Durusdinium</taxon>
    </lineage>
</organism>
<proteinExistence type="predicted"/>
<gene>
    <name evidence="1" type="ORF">SCF082_LOCUS34300</name>
</gene>
<protein>
    <recommendedName>
        <fullName evidence="3">Class I SAM-dependent methyltransferase</fullName>
    </recommendedName>
</protein>
<evidence type="ECO:0008006" key="3">
    <source>
        <dbReference type="Google" id="ProtNLM"/>
    </source>
</evidence>
<comment type="caution">
    <text evidence="1">The sequence shown here is derived from an EMBL/GenBank/DDBJ whole genome shotgun (WGS) entry which is preliminary data.</text>
</comment>